<evidence type="ECO:0000313" key="6">
    <source>
        <dbReference type="WBParaSite" id="L893_g9280.t1"/>
    </source>
</evidence>
<keyword evidence="4" id="KW-0503">Monooxygenase</keyword>
<keyword evidence="3" id="KW-0408">Iron</keyword>
<dbReference type="Pfam" id="PF00067">
    <property type="entry name" value="p450"/>
    <property type="match status" value="1"/>
</dbReference>
<keyword evidence="5" id="KW-1185">Reference proteome</keyword>
<dbReference type="InterPro" id="IPR036396">
    <property type="entry name" value="Cyt_P450_sf"/>
</dbReference>
<evidence type="ECO:0000256" key="2">
    <source>
        <dbReference type="ARBA" id="ARBA00022723"/>
    </source>
</evidence>
<dbReference type="Proteomes" id="UP000095287">
    <property type="component" value="Unplaced"/>
</dbReference>
<protein>
    <submittedName>
        <fullName evidence="6">Cytochrome P450</fullName>
    </submittedName>
</protein>
<dbReference type="GO" id="GO:0020037">
    <property type="term" value="F:heme binding"/>
    <property type="evidence" value="ECO:0007669"/>
    <property type="project" value="InterPro"/>
</dbReference>
<reference evidence="6" key="1">
    <citation type="submission" date="2016-11" db="UniProtKB">
        <authorList>
            <consortium name="WormBaseParasite"/>
        </authorList>
    </citation>
    <scope>IDENTIFICATION</scope>
</reference>
<dbReference type="InterPro" id="IPR050182">
    <property type="entry name" value="Cytochrome_P450_fam2"/>
</dbReference>
<accession>A0A1I8AUS7</accession>
<dbReference type="WBParaSite" id="L893_g9280.t1">
    <property type="protein sequence ID" value="L893_g9280.t1"/>
    <property type="gene ID" value="L893_g9280"/>
</dbReference>
<dbReference type="GO" id="GO:0006805">
    <property type="term" value="P:xenobiotic metabolic process"/>
    <property type="evidence" value="ECO:0007669"/>
    <property type="project" value="TreeGrafter"/>
</dbReference>
<proteinExistence type="inferred from homology"/>
<dbReference type="InterPro" id="IPR001128">
    <property type="entry name" value="Cyt_P450"/>
</dbReference>
<dbReference type="AlphaFoldDB" id="A0A1I8AUS7"/>
<dbReference type="GO" id="GO:0005737">
    <property type="term" value="C:cytoplasm"/>
    <property type="evidence" value="ECO:0007669"/>
    <property type="project" value="TreeGrafter"/>
</dbReference>
<dbReference type="InterPro" id="IPR002401">
    <property type="entry name" value="Cyt_P450_E_grp-I"/>
</dbReference>
<dbReference type="GO" id="GO:0016712">
    <property type="term" value="F:oxidoreductase activity, acting on paired donors, with incorporation or reduction of molecular oxygen, reduced flavin or flavoprotein as one donor, and incorporation of one atom of oxygen"/>
    <property type="evidence" value="ECO:0007669"/>
    <property type="project" value="TreeGrafter"/>
</dbReference>
<dbReference type="PANTHER" id="PTHR24300:SF375">
    <property type="entry name" value="CYTOCHROME P450 FAMILY"/>
    <property type="match status" value="1"/>
</dbReference>
<evidence type="ECO:0000256" key="3">
    <source>
        <dbReference type="ARBA" id="ARBA00023004"/>
    </source>
</evidence>
<keyword evidence="4" id="KW-0560">Oxidoreductase</keyword>
<comment type="similarity">
    <text evidence="1">Belongs to the cytochrome P450 family.</text>
</comment>
<dbReference type="GO" id="GO:0006082">
    <property type="term" value="P:organic acid metabolic process"/>
    <property type="evidence" value="ECO:0007669"/>
    <property type="project" value="TreeGrafter"/>
</dbReference>
<dbReference type="Gene3D" id="1.10.630.10">
    <property type="entry name" value="Cytochrome P450"/>
    <property type="match status" value="1"/>
</dbReference>
<evidence type="ECO:0000313" key="5">
    <source>
        <dbReference type="Proteomes" id="UP000095287"/>
    </source>
</evidence>
<dbReference type="PANTHER" id="PTHR24300">
    <property type="entry name" value="CYTOCHROME P450 508A4-RELATED"/>
    <property type="match status" value="1"/>
</dbReference>
<name>A0A1I8AUS7_9BILA</name>
<keyword evidence="2" id="KW-0479">Metal-binding</keyword>
<organism evidence="5 6">
    <name type="scientific">Steinernema glaseri</name>
    <dbReference type="NCBI Taxonomy" id="37863"/>
    <lineage>
        <taxon>Eukaryota</taxon>
        <taxon>Metazoa</taxon>
        <taxon>Ecdysozoa</taxon>
        <taxon>Nematoda</taxon>
        <taxon>Chromadorea</taxon>
        <taxon>Rhabditida</taxon>
        <taxon>Tylenchina</taxon>
        <taxon>Panagrolaimomorpha</taxon>
        <taxon>Strongyloidoidea</taxon>
        <taxon>Steinernematidae</taxon>
        <taxon>Steinernema</taxon>
    </lineage>
</organism>
<dbReference type="GO" id="GO:0005506">
    <property type="term" value="F:iron ion binding"/>
    <property type="evidence" value="ECO:0007669"/>
    <property type="project" value="InterPro"/>
</dbReference>
<dbReference type="SUPFAM" id="SSF48264">
    <property type="entry name" value="Cytochrome P450"/>
    <property type="match status" value="1"/>
</dbReference>
<sequence>KLLTSEIQEIESHKKTINYDDAPRDYIDAFLMEIKKRKENGEQEEFTEHQLSAAIYDLFTAGTETTVTTLRYAIHFLLNNPRVQEKIHEEIDRVIGPDC</sequence>
<evidence type="ECO:0000256" key="4">
    <source>
        <dbReference type="ARBA" id="ARBA00023033"/>
    </source>
</evidence>
<evidence type="ECO:0000256" key="1">
    <source>
        <dbReference type="ARBA" id="ARBA00010617"/>
    </source>
</evidence>
<dbReference type="PRINTS" id="PR00463">
    <property type="entry name" value="EP450I"/>
</dbReference>